<dbReference type="EMBL" id="QENY01000024">
    <property type="protein sequence ID" value="PVX48795.1"/>
    <property type="molecule type" value="Genomic_DNA"/>
</dbReference>
<evidence type="ECO:0000256" key="3">
    <source>
        <dbReference type="ARBA" id="ARBA00022723"/>
    </source>
</evidence>
<dbReference type="PANTHER" id="PTHR20857">
    <property type="entry name" value="THIAMINE-PHOSPHATE PYROPHOSPHORYLASE"/>
    <property type="match status" value="1"/>
</dbReference>
<protein>
    <recommendedName>
        <fullName evidence="9">Thiamine-phosphate synthase</fullName>
        <shortName evidence="9">TP synthase</shortName>
        <shortName evidence="9">TPS</shortName>
        <ecNumber evidence="9">2.5.1.3</ecNumber>
    </recommendedName>
    <alternativeName>
        <fullName evidence="9">Thiamine-phosphate pyrophosphorylase</fullName>
        <shortName evidence="9">TMP pyrophosphorylase</shortName>
        <shortName evidence="9">TMP-PPase</shortName>
    </alternativeName>
</protein>
<feature type="binding site" evidence="9">
    <location>
        <position position="133"/>
    </location>
    <ligand>
        <name>4-amino-2-methyl-5-(diphosphooxymethyl)pyrimidine</name>
        <dbReference type="ChEBI" id="CHEBI:57841"/>
    </ligand>
</feature>
<name>A0A2U0TYX6_9BACT</name>
<dbReference type="GO" id="GO:0004789">
    <property type="term" value="F:thiamine-phosphate diphosphorylase activity"/>
    <property type="evidence" value="ECO:0007669"/>
    <property type="project" value="UniProtKB-UniRule"/>
</dbReference>
<feature type="domain" description="Thiamine phosphate synthase/TenI" evidence="12">
    <location>
        <begin position="5"/>
        <end position="189"/>
    </location>
</feature>
<dbReference type="UniPathway" id="UPA00060">
    <property type="reaction ID" value="UER00141"/>
</dbReference>
<dbReference type="HAMAP" id="MF_00097">
    <property type="entry name" value="TMP_synthase"/>
    <property type="match status" value="1"/>
</dbReference>
<evidence type="ECO:0000256" key="2">
    <source>
        <dbReference type="ARBA" id="ARBA00022679"/>
    </source>
</evidence>
<evidence type="ECO:0000313" key="14">
    <source>
        <dbReference type="Proteomes" id="UP000245870"/>
    </source>
</evidence>
<comment type="similarity">
    <text evidence="9 10">Belongs to the thiamine-phosphate synthase family.</text>
</comment>
<evidence type="ECO:0000256" key="4">
    <source>
        <dbReference type="ARBA" id="ARBA00022842"/>
    </source>
</evidence>
<evidence type="ECO:0000259" key="12">
    <source>
        <dbReference type="Pfam" id="PF02581"/>
    </source>
</evidence>
<gene>
    <name evidence="9" type="primary">thiE</name>
    <name evidence="13" type="ORF">C7379_12442</name>
</gene>
<feature type="binding site" evidence="9">
    <location>
        <position position="84"/>
    </location>
    <ligand>
        <name>Mg(2+)</name>
        <dbReference type="ChEBI" id="CHEBI:18420"/>
    </ligand>
</feature>
<feature type="binding site" evidence="9">
    <location>
        <begin position="32"/>
        <end position="36"/>
    </location>
    <ligand>
        <name>4-amino-2-methyl-5-(diphosphooxymethyl)pyrimidine</name>
        <dbReference type="ChEBI" id="CHEBI:57841"/>
    </ligand>
</feature>
<dbReference type="Pfam" id="PF02581">
    <property type="entry name" value="TMP-TENI"/>
    <property type="match status" value="1"/>
</dbReference>
<accession>A0A2U0TYX6</accession>
<feature type="binding site" evidence="9">
    <location>
        <begin position="130"/>
        <end position="132"/>
    </location>
    <ligand>
        <name>2-[(2R,5Z)-2-carboxy-4-methylthiazol-5(2H)-ylidene]ethyl phosphate</name>
        <dbReference type="ChEBI" id="CHEBI:62899"/>
    </ligand>
</feature>
<dbReference type="CDD" id="cd00564">
    <property type="entry name" value="TMP_TenI"/>
    <property type="match status" value="1"/>
</dbReference>
<dbReference type="GO" id="GO:0009229">
    <property type="term" value="P:thiamine diphosphate biosynthetic process"/>
    <property type="evidence" value="ECO:0007669"/>
    <property type="project" value="UniProtKB-UniRule"/>
</dbReference>
<evidence type="ECO:0000256" key="11">
    <source>
        <dbReference type="RuleBase" id="RU004253"/>
    </source>
</evidence>
<comment type="cofactor">
    <cofactor evidence="9">
        <name>Mg(2+)</name>
        <dbReference type="ChEBI" id="CHEBI:18420"/>
    </cofactor>
    <text evidence="9">Binds 1 Mg(2+) ion per subunit.</text>
</comment>
<feature type="binding site" evidence="9">
    <location>
        <position position="65"/>
    </location>
    <ligand>
        <name>Mg(2+)</name>
        <dbReference type="ChEBI" id="CHEBI:18420"/>
    </ligand>
</feature>
<comment type="catalytic activity">
    <reaction evidence="7 9 10">
        <text>2-(2-carboxy-4-methylthiazol-5-yl)ethyl phosphate + 4-amino-2-methyl-5-(diphosphooxymethyl)pyrimidine + 2 H(+) = thiamine phosphate + CO2 + diphosphate</text>
        <dbReference type="Rhea" id="RHEA:47848"/>
        <dbReference type="ChEBI" id="CHEBI:15378"/>
        <dbReference type="ChEBI" id="CHEBI:16526"/>
        <dbReference type="ChEBI" id="CHEBI:33019"/>
        <dbReference type="ChEBI" id="CHEBI:37575"/>
        <dbReference type="ChEBI" id="CHEBI:57841"/>
        <dbReference type="ChEBI" id="CHEBI:62890"/>
        <dbReference type="EC" id="2.5.1.3"/>
    </reaction>
</comment>
<comment type="caution">
    <text evidence="9">Lacks conserved residue(s) required for the propagation of feature annotation.</text>
</comment>
<evidence type="ECO:0000256" key="5">
    <source>
        <dbReference type="ARBA" id="ARBA00022977"/>
    </source>
</evidence>
<sequence>MTPLQFITHTNERVSYTEGAQAALRGGCKWIQLRMKDASDTEFAETARQLLPHCRQIGGTLILDDRALLVREVGAQGVHLGKNDMPVAEARKLLPKGEYIIGGTANTIEDIRRLAAEGVDYIGCGPFRFTHTKKRLAPIIGVDGYKKIIDTMRRERIDIPLVAIGGITLADIKTLRQVGVQAVAISGAILQAENPTAETQRFMAALDGNANHQTAINND</sequence>
<reference evidence="13 14" key="1">
    <citation type="submission" date="2018-05" db="EMBL/GenBank/DDBJ databases">
        <title>Genomic Encyclopedia of Type Strains, Phase IV (KMG-IV): sequencing the most valuable type-strain genomes for metagenomic binning, comparative biology and taxonomic classification.</title>
        <authorList>
            <person name="Goeker M."/>
        </authorList>
    </citation>
    <scope>NUCLEOTIDE SEQUENCE [LARGE SCALE GENOMIC DNA]</scope>
    <source>
        <strain evidence="13 14">DSM 100333</strain>
    </source>
</reference>
<evidence type="ECO:0000256" key="1">
    <source>
        <dbReference type="ARBA" id="ARBA00005165"/>
    </source>
</evidence>
<keyword evidence="14" id="KW-1185">Reference proteome</keyword>
<dbReference type="InterPro" id="IPR034291">
    <property type="entry name" value="TMP_synthase"/>
</dbReference>
<feature type="binding site" evidence="9">
    <location>
        <position position="64"/>
    </location>
    <ligand>
        <name>4-amino-2-methyl-5-(diphosphooxymethyl)pyrimidine</name>
        <dbReference type="ChEBI" id="CHEBI:57841"/>
    </ligand>
</feature>
<dbReference type="OrthoDB" id="9812206at2"/>
<evidence type="ECO:0000256" key="8">
    <source>
        <dbReference type="ARBA" id="ARBA00047883"/>
    </source>
</evidence>
<proteinExistence type="inferred from homology"/>
<evidence type="ECO:0000313" key="13">
    <source>
        <dbReference type="EMBL" id="PVX48795.1"/>
    </source>
</evidence>
<organism evidence="13 14">
    <name type="scientific">Hallella colorans</name>
    <dbReference type="NCBI Taxonomy" id="1703337"/>
    <lineage>
        <taxon>Bacteria</taxon>
        <taxon>Pseudomonadati</taxon>
        <taxon>Bacteroidota</taxon>
        <taxon>Bacteroidia</taxon>
        <taxon>Bacteroidales</taxon>
        <taxon>Prevotellaceae</taxon>
        <taxon>Hallella</taxon>
    </lineage>
</organism>
<dbReference type="AlphaFoldDB" id="A0A2U0TYX6"/>
<comment type="function">
    <text evidence="9">Condenses 4-methyl-5-(beta-hydroxyethyl)thiazole monophosphate (THZ-P) and 2-methyl-4-amino-5-hydroxymethyl pyrimidine pyrophosphate (HMP-PP) to form thiamine monophosphate (TMP).</text>
</comment>
<evidence type="ECO:0000256" key="10">
    <source>
        <dbReference type="RuleBase" id="RU003826"/>
    </source>
</evidence>
<feature type="binding site" evidence="9">
    <location>
        <position position="166"/>
    </location>
    <ligand>
        <name>2-[(2R,5Z)-2-carboxy-4-methylthiazol-5(2H)-ylidene]ethyl phosphate</name>
        <dbReference type="ChEBI" id="CHEBI:62899"/>
    </ligand>
</feature>
<dbReference type="SUPFAM" id="SSF51391">
    <property type="entry name" value="Thiamin phosphate synthase"/>
    <property type="match status" value="1"/>
</dbReference>
<comment type="caution">
    <text evidence="13">The sequence shown here is derived from an EMBL/GenBank/DDBJ whole genome shotgun (WGS) entry which is preliminary data.</text>
</comment>
<comment type="catalytic activity">
    <reaction evidence="8 9 10">
        <text>2-[(2R,5Z)-2-carboxy-4-methylthiazol-5(2H)-ylidene]ethyl phosphate + 4-amino-2-methyl-5-(diphosphooxymethyl)pyrimidine + 2 H(+) = thiamine phosphate + CO2 + diphosphate</text>
        <dbReference type="Rhea" id="RHEA:47844"/>
        <dbReference type="ChEBI" id="CHEBI:15378"/>
        <dbReference type="ChEBI" id="CHEBI:16526"/>
        <dbReference type="ChEBI" id="CHEBI:33019"/>
        <dbReference type="ChEBI" id="CHEBI:37575"/>
        <dbReference type="ChEBI" id="CHEBI:57841"/>
        <dbReference type="ChEBI" id="CHEBI:62899"/>
        <dbReference type="EC" id="2.5.1.3"/>
    </reaction>
</comment>
<keyword evidence="5 9" id="KW-0784">Thiamine biosynthesis</keyword>
<dbReference type="PANTHER" id="PTHR20857:SF15">
    <property type="entry name" value="THIAMINE-PHOSPHATE SYNTHASE"/>
    <property type="match status" value="1"/>
</dbReference>
<dbReference type="NCBIfam" id="NF000736">
    <property type="entry name" value="PRK00043.2-3"/>
    <property type="match status" value="1"/>
</dbReference>
<dbReference type="InterPro" id="IPR013785">
    <property type="entry name" value="Aldolase_TIM"/>
</dbReference>
<evidence type="ECO:0000256" key="9">
    <source>
        <dbReference type="HAMAP-Rule" id="MF_00097"/>
    </source>
</evidence>
<keyword evidence="3 9" id="KW-0479">Metal-binding</keyword>
<dbReference type="InterPro" id="IPR022998">
    <property type="entry name" value="ThiamineP_synth_TenI"/>
</dbReference>
<comment type="pathway">
    <text evidence="1 9 11">Cofactor biosynthesis; thiamine diphosphate biosynthesis; thiamine phosphate from 4-amino-2-methyl-5-diphosphomethylpyrimidine and 4-methyl-5-(2-phosphoethyl)-thiazole: step 1/1.</text>
</comment>
<dbReference type="NCBIfam" id="TIGR00693">
    <property type="entry name" value="thiE"/>
    <property type="match status" value="1"/>
</dbReference>
<keyword evidence="4 9" id="KW-0460">Magnesium</keyword>
<evidence type="ECO:0000256" key="6">
    <source>
        <dbReference type="ARBA" id="ARBA00047334"/>
    </source>
</evidence>
<comment type="catalytic activity">
    <reaction evidence="6 9 10">
        <text>4-methyl-5-(2-phosphooxyethyl)-thiazole + 4-amino-2-methyl-5-(diphosphooxymethyl)pyrimidine + H(+) = thiamine phosphate + diphosphate</text>
        <dbReference type="Rhea" id="RHEA:22328"/>
        <dbReference type="ChEBI" id="CHEBI:15378"/>
        <dbReference type="ChEBI" id="CHEBI:33019"/>
        <dbReference type="ChEBI" id="CHEBI:37575"/>
        <dbReference type="ChEBI" id="CHEBI:57841"/>
        <dbReference type="ChEBI" id="CHEBI:58296"/>
        <dbReference type="EC" id="2.5.1.3"/>
    </reaction>
</comment>
<dbReference type="GO" id="GO:0009228">
    <property type="term" value="P:thiamine biosynthetic process"/>
    <property type="evidence" value="ECO:0007669"/>
    <property type="project" value="UniProtKB-KW"/>
</dbReference>
<keyword evidence="2 9" id="KW-0808">Transferase</keyword>
<evidence type="ECO:0000256" key="7">
    <source>
        <dbReference type="ARBA" id="ARBA00047851"/>
    </source>
</evidence>
<dbReference type="Proteomes" id="UP000245870">
    <property type="component" value="Unassembled WGS sequence"/>
</dbReference>
<feature type="binding site" evidence="9">
    <location>
        <position position="104"/>
    </location>
    <ligand>
        <name>4-amino-2-methyl-5-(diphosphooxymethyl)pyrimidine</name>
        <dbReference type="ChEBI" id="CHEBI:57841"/>
    </ligand>
</feature>
<dbReference type="GO" id="GO:0005737">
    <property type="term" value="C:cytoplasm"/>
    <property type="evidence" value="ECO:0007669"/>
    <property type="project" value="TreeGrafter"/>
</dbReference>
<dbReference type="InterPro" id="IPR036206">
    <property type="entry name" value="ThiamineP_synth_sf"/>
</dbReference>
<dbReference type="Gene3D" id="3.20.20.70">
    <property type="entry name" value="Aldolase class I"/>
    <property type="match status" value="1"/>
</dbReference>
<dbReference type="GO" id="GO:0000287">
    <property type="term" value="F:magnesium ion binding"/>
    <property type="evidence" value="ECO:0007669"/>
    <property type="project" value="UniProtKB-UniRule"/>
</dbReference>
<dbReference type="EC" id="2.5.1.3" evidence="9"/>
<dbReference type="RefSeq" id="WP_116617331.1">
    <property type="nucleotide sequence ID" value="NZ_QENY01000024.1"/>
</dbReference>